<feature type="region of interest" description="Disordered" evidence="6">
    <location>
        <begin position="375"/>
        <end position="403"/>
    </location>
</feature>
<dbReference type="Pfam" id="PF04819">
    <property type="entry name" value="DUF716"/>
    <property type="match status" value="1"/>
</dbReference>
<evidence type="ECO:0000256" key="4">
    <source>
        <dbReference type="ARBA" id="ARBA00022989"/>
    </source>
</evidence>
<keyword evidence="4 7" id="KW-1133">Transmembrane helix</keyword>
<keyword evidence="3 7" id="KW-0812">Transmembrane</keyword>
<reference evidence="8 9" key="1">
    <citation type="submission" date="2023-05" db="EMBL/GenBank/DDBJ databases">
        <title>A 100% complete, gapless, phased diploid assembly of the Scenedesmus obliquus UTEX 3031 genome.</title>
        <authorList>
            <person name="Biondi T.C."/>
            <person name="Hanschen E.R."/>
            <person name="Kwon T."/>
            <person name="Eng W."/>
            <person name="Kruse C.P.S."/>
            <person name="Koehler S.I."/>
            <person name="Kunde Y."/>
            <person name="Gleasner C.D."/>
            <person name="You Mak K.T."/>
            <person name="Polle J."/>
            <person name="Hovde B.T."/>
            <person name="Starkenburg S.R."/>
        </authorList>
    </citation>
    <scope>NUCLEOTIDE SEQUENCE [LARGE SCALE GENOMIC DNA]</scope>
    <source>
        <strain evidence="8 9">DOE0152z</strain>
    </source>
</reference>
<dbReference type="EMBL" id="CP126222">
    <property type="protein sequence ID" value="WIA23000.1"/>
    <property type="molecule type" value="Genomic_DNA"/>
</dbReference>
<evidence type="ECO:0000313" key="8">
    <source>
        <dbReference type="EMBL" id="WIA23000.1"/>
    </source>
</evidence>
<dbReference type="InterPro" id="IPR042127">
    <property type="entry name" value="TMEM45"/>
</dbReference>
<accession>A0ABY8UPF2</accession>
<feature type="region of interest" description="Disordered" evidence="6">
    <location>
        <begin position="1"/>
        <end position="24"/>
    </location>
</feature>
<keyword evidence="9" id="KW-1185">Reference proteome</keyword>
<organism evidence="8 9">
    <name type="scientific">Tetradesmus obliquus</name>
    <name type="common">Green alga</name>
    <name type="synonym">Acutodesmus obliquus</name>
    <dbReference type="NCBI Taxonomy" id="3088"/>
    <lineage>
        <taxon>Eukaryota</taxon>
        <taxon>Viridiplantae</taxon>
        <taxon>Chlorophyta</taxon>
        <taxon>core chlorophytes</taxon>
        <taxon>Chlorophyceae</taxon>
        <taxon>CS clade</taxon>
        <taxon>Sphaeropleales</taxon>
        <taxon>Scenedesmaceae</taxon>
        <taxon>Tetradesmus</taxon>
    </lineage>
</organism>
<proteinExistence type="inferred from homology"/>
<comment type="subcellular location">
    <subcellularLocation>
        <location evidence="1">Membrane</location>
        <topology evidence="1">Multi-pass membrane protein</topology>
    </subcellularLocation>
</comment>
<evidence type="ECO:0000256" key="6">
    <source>
        <dbReference type="SAM" id="MobiDB-lite"/>
    </source>
</evidence>
<evidence type="ECO:0000313" key="9">
    <source>
        <dbReference type="Proteomes" id="UP001244341"/>
    </source>
</evidence>
<feature type="region of interest" description="Disordered" evidence="6">
    <location>
        <begin position="73"/>
        <end position="100"/>
    </location>
</feature>
<keyword evidence="5 7" id="KW-0472">Membrane</keyword>
<feature type="transmembrane region" description="Helical" evidence="7">
    <location>
        <begin position="219"/>
        <end position="237"/>
    </location>
</feature>
<evidence type="ECO:0000256" key="7">
    <source>
        <dbReference type="SAM" id="Phobius"/>
    </source>
</evidence>
<dbReference type="Proteomes" id="UP001244341">
    <property type="component" value="Chromosome 15b"/>
</dbReference>
<evidence type="ECO:0000256" key="1">
    <source>
        <dbReference type="ARBA" id="ARBA00004141"/>
    </source>
</evidence>
<feature type="transmembrane region" description="Helical" evidence="7">
    <location>
        <begin position="281"/>
        <end position="305"/>
    </location>
</feature>
<feature type="transmembrane region" description="Helical" evidence="7">
    <location>
        <begin position="120"/>
        <end position="138"/>
    </location>
</feature>
<name>A0ABY8UPF2_TETOB</name>
<feature type="compositionally biased region" description="Low complexity" evidence="6">
    <location>
        <begin position="73"/>
        <end position="98"/>
    </location>
</feature>
<protein>
    <recommendedName>
        <fullName evidence="10">TLC domain-containing protein</fullName>
    </recommendedName>
</protein>
<dbReference type="PANTHER" id="PTHR16007">
    <property type="entry name" value="EPIDIDYMAL MEMBRANE PROTEIN E9-RELATED"/>
    <property type="match status" value="1"/>
</dbReference>
<gene>
    <name evidence="8" type="ORF">OEZ85_001355</name>
</gene>
<dbReference type="InterPro" id="IPR006904">
    <property type="entry name" value="DUF716"/>
</dbReference>
<feature type="transmembrane region" description="Helical" evidence="7">
    <location>
        <begin position="244"/>
        <end position="261"/>
    </location>
</feature>
<evidence type="ECO:0000256" key="2">
    <source>
        <dbReference type="ARBA" id="ARBA00006948"/>
    </source>
</evidence>
<evidence type="ECO:0000256" key="5">
    <source>
        <dbReference type="ARBA" id="ARBA00023136"/>
    </source>
</evidence>
<evidence type="ECO:0008006" key="10">
    <source>
        <dbReference type="Google" id="ProtNLM"/>
    </source>
</evidence>
<feature type="transmembrane region" description="Helical" evidence="7">
    <location>
        <begin position="35"/>
        <end position="53"/>
    </location>
</feature>
<sequence>MDAHSHAGHAHGASHPATSISELQHPPHGSYEGHVVPGVMFIIWSTYWIWSVLDIHLRTRAAGLHTYLPLHTNSTTSSSSTKQSGSRTSSSHCSSGRGEPFRSRAWYPWPYWPAKPMEPIFKVLFCLLGVFIELYVGFRGWRPLYKADGHFAEFHANNWQHALMYSSFAVSGVIDLIGYFTPLPPGTEQGFLSLSFLVETLLMGMHAKPNELDQLVHTLLTWIMVACIVISAAEIAAPQSLLLALLRGMLVFFQGTWFWHVGAIMFKDSMAWDMNDMGSVMFVPVVFCLHMLLICLGTFSAYLFMRWLYVRLGISSSAHLTAHLTGNQLAAGPAGKASLLGSHLITHHDSGPAAHDLADLDTLLEGQLELTDMYGSSSSGGGGVDAAGHGRDSGVRGSKRSHV</sequence>
<dbReference type="PANTHER" id="PTHR16007:SF15">
    <property type="entry name" value="TRANSMEMBRANE PROTEIN 45B"/>
    <property type="match status" value="1"/>
</dbReference>
<evidence type="ECO:0000256" key="3">
    <source>
        <dbReference type="ARBA" id="ARBA00022692"/>
    </source>
</evidence>
<comment type="similarity">
    <text evidence="2">Belongs to the TMEM45 family.</text>
</comment>